<dbReference type="Pfam" id="PF01237">
    <property type="entry name" value="Oxysterol_BP"/>
    <property type="match status" value="1"/>
</dbReference>
<keyword evidence="2" id="KW-0597">Phosphoprotein</keyword>
<keyword evidence="5" id="KW-1185">Reference proteome</keyword>
<reference evidence="4" key="1">
    <citation type="submission" date="2019-06" db="EMBL/GenBank/DDBJ databases">
        <authorList>
            <person name="Zheng W."/>
        </authorList>
    </citation>
    <scope>NUCLEOTIDE SEQUENCE</scope>
    <source>
        <strain evidence="4">QDHG01</strain>
    </source>
</reference>
<dbReference type="Gene3D" id="2.40.160.120">
    <property type="match status" value="1"/>
</dbReference>
<dbReference type="PROSITE" id="PS01013">
    <property type="entry name" value="OSBP"/>
    <property type="match status" value="1"/>
</dbReference>
<evidence type="ECO:0000313" key="4">
    <source>
        <dbReference type="EMBL" id="TNV83587.1"/>
    </source>
</evidence>
<comment type="similarity">
    <text evidence="1 3">Belongs to the OSBP family.</text>
</comment>
<accession>A0A8J8NX20</accession>
<sequence length="431" mass="50227">MDALSAPEENKEVDRLEYVDKAPVDCIIEQRETLPFFKDPKIKLSVWTIIKDAIGKDLSQFSVPVFFNTPMSMLQGVCYITEQSHVLDKAAIEQNPIKRLAYVGCFNAVFLSYNEKFPSKPFNPLLGETFELQVPGKFKYIAEQVSHHPPIAALYTIGETGYVINSQFRPKNRLSKGGLQFFNQYKDVLELPKFGERFQLVPVPMSVHNLIIGSPYMDLWGKSYVKNCACPKEQYVELIFHKRGWSQDSYFRFDGNVYSAAGKIAYKIEGKWNQNCYLIDVNTGERELVWTKPPYPENADYMYGMTQYALQFNHLTDSMKPYLPPTDCRFRPDQRALENGDFKMAASEKNRLEEKQRAVRKYNEKNGITPKPFYFDEVENPDDPGVTYYRYNGKYFEQDRKDLNWSRLPDLYTDRLPPAIEEFKKQTQKKK</sequence>
<dbReference type="PANTHER" id="PTHR10972">
    <property type="entry name" value="OXYSTEROL-BINDING PROTEIN-RELATED"/>
    <property type="match status" value="1"/>
</dbReference>
<organism evidence="4 5">
    <name type="scientific">Halteria grandinella</name>
    <dbReference type="NCBI Taxonomy" id="5974"/>
    <lineage>
        <taxon>Eukaryota</taxon>
        <taxon>Sar</taxon>
        <taxon>Alveolata</taxon>
        <taxon>Ciliophora</taxon>
        <taxon>Intramacronucleata</taxon>
        <taxon>Spirotrichea</taxon>
        <taxon>Stichotrichia</taxon>
        <taxon>Sporadotrichida</taxon>
        <taxon>Halteriidae</taxon>
        <taxon>Halteria</taxon>
    </lineage>
</organism>
<gene>
    <name evidence="4" type="ORF">FGO68_gene15905</name>
</gene>
<evidence type="ECO:0000256" key="3">
    <source>
        <dbReference type="RuleBase" id="RU003844"/>
    </source>
</evidence>
<dbReference type="AlphaFoldDB" id="A0A8J8NX20"/>
<dbReference type="Gene3D" id="3.30.70.3490">
    <property type="match status" value="1"/>
</dbReference>
<evidence type="ECO:0008006" key="6">
    <source>
        <dbReference type="Google" id="ProtNLM"/>
    </source>
</evidence>
<dbReference type="SUPFAM" id="SSF144000">
    <property type="entry name" value="Oxysterol-binding protein-like"/>
    <property type="match status" value="1"/>
</dbReference>
<dbReference type="InterPro" id="IPR037239">
    <property type="entry name" value="OSBP_sf"/>
</dbReference>
<dbReference type="InterPro" id="IPR018494">
    <property type="entry name" value="Oxysterol-bd_CS"/>
</dbReference>
<dbReference type="OrthoDB" id="1854502at2759"/>
<dbReference type="EMBL" id="RRYP01003679">
    <property type="protein sequence ID" value="TNV83587.1"/>
    <property type="molecule type" value="Genomic_DNA"/>
</dbReference>
<evidence type="ECO:0000256" key="1">
    <source>
        <dbReference type="ARBA" id="ARBA00008842"/>
    </source>
</evidence>
<proteinExistence type="inferred from homology"/>
<dbReference type="PANTHER" id="PTHR10972:SF205">
    <property type="entry name" value="OXYSTEROL-BINDING PROTEIN 1"/>
    <property type="match status" value="1"/>
</dbReference>
<name>A0A8J8NX20_HALGN</name>
<evidence type="ECO:0000313" key="5">
    <source>
        <dbReference type="Proteomes" id="UP000785679"/>
    </source>
</evidence>
<dbReference type="GO" id="GO:0032934">
    <property type="term" value="F:sterol binding"/>
    <property type="evidence" value="ECO:0007669"/>
    <property type="project" value="TreeGrafter"/>
</dbReference>
<dbReference type="InterPro" id="IPR000648">
    <property type="entry name" value="Oxysterol-bd"/>
</dbReference>
<dbReference type="GO" id="GO:0005829">
    <property type="term" value="C:cytosol"/>
    <property type="evidence" value="ECO:0007669"/>
    <property type="project" value="TreeGrafter"/>
</dbReference>
<comment type="caution">
    <text evidence="4">The sequence shown here is derived from an EMBL/GenBank/DDBJ whole genome shotgun (WGS) entry which is preliminary data.</text>
</comment>
<protein>
    <recommendedName>
        <fullName evidence="6">Oxysterol-binding protein</fullName>
    </recommendedName>
</protein>
<dbReference type="Proteomes" id="UP000785679">
    <property type="component" value="Unassembled WGS sequence"/>
</dbReference>
<evidence type="ECO:0000256" key="2">
    <source>
        <dbReference type="ARBA" id="ARBA00022553"/>
    </source>
</evidence>
<dbReference type="GO" id="GO:0016020">
    <property type="term" value="C:membrane"/>
    <property type="evidence" value="ECO:0007669"/>
    <property type="project" value="TreeGrafter"/>
</dbReference>